<dbReference type="InterPro" id="IPR043519">
    <property type="entry name" value="NT_sf"/>
</dbReference>
<evidence type="ECO:0000256" key="9">
    <source>
        <dbReference type="ARBA" id="ARBA00041195"/>
    </source>
</evidence>
<evidence type="ECO:0000256" key="8">
    <source>
        <dbReference type="ARBA" id="ARBA00023242"/>
    </source>
</evidence>
<dbReference type="GeneTree" id="ENSGT00940000155290"/>
<dbReference type="GO" id="GO:0003677">
    <property type="term" value="F:DNA binding"/>
    <property type="evidence" value="ECO:0007669"/>
    <property type="project" value="UniProtKB-KW"/>
</dbReference>
<name>A0A8C9L3V9_SERCA</name>
<dbReference type="Pfam" id="PF12874">
    <property type="entry name" value="zf-met"/>
    <property type="match status" value="3"/>
</dbReference>
<feature type="region of interest" description="Disordered" evidence="10">
    <location>
        <begin position="915"/>
        <end position="949"/>
    </location>
</feature>
<reference evidence="12" key="2">
    <citation type="submission" date="2025-09" db="UniProtKB">
        <authorList>
            <consortium name="Ensembl"/>
        </authorList>
    </citation>
    <scope>IDENTIFICATION</scope>
</reference>
<proteinExistence type="predicted"/>
<dbReference type="Gene3D" id="3.30.160.60">
    <property type="entry name" value="Classic Zinc Finger"/>
    <property type="match status" value="2"/>
</dbReference>
<dbReference type="InterPro" id="IPR036236">
    <property type="entry name" value="Znf_C2H2_sf"/>
</dbReference>
<keyword evidence="5" id="KW-0677">Repeat</keyword>
<keyword evidence="7" id="KW-0238">DNA-binding</keyword>
<dbReference type="Ensembl" id="ENSSCAT00000002282.1">
    <property type="protein sequence ID" value="ENSSCAP00000001949.1"/>
    <property type="gene ID" value="ENSSCAG00000001452.1"/>
</dbReference>
<dbReference type="FunFam" id="3.30.160.60:FF:000153">
    <property type="entry name" value="Zinc finger RNA-binding protein 2"/>
    <property type="match status" value="1"/>
</dbReference>
<feature type="region of interest" description="Disordered" evidence="10">
    <location>
        <begin position="399"/>
        <end position="419"/>
    </location>
</feature>
<dbReference type="GO" id="GO:0005737">
    <property type="term" value="C:cytoplasm"/>
    <property type="evidence" value="ECO:0007669"/>
    <property type="project" value="UniProtKB-SubCell"/>
</dbReference>
<dbReference type="Proteomes" id="UP000694409">
    <property type="component" value="Unassembled WGS sequence"/>
</dbReference>
<dbReference type="InterPro" id="IPR013087">
    <property type="entry name" value="Znf_C2H2_type"/>
</dbReference>
<evidence type="ECO:0000256" key="6">
    <source>
        <dbReference type="ARBA" id="ARBA00022884"/>
    </source>
</evidence>
<feature type="compositionally biased region" description="Low complexity" evidence="10">
    <location>
        <begin position="307"/>
        <end position="331"/>
    </location>
</feature>
<dbReference type="SUPFAM" id="SSF57667">
    <property type="entry name" value="beta-beta-alpha zinc fingers"/>
    <property type="match status" value="3"/>
</dbReference>
<keyword evidence="3" id="KW-0217">Developmental protein</keyword>
<dbReference type="FunFam" id="1.10.1410.40:FF:000001">
    <property type="entry name" value="interleukin enhancer-binding factor 3 isoform X1"/>
    <property type="match status" value="1"/>
</dbReference>
<dbReference type="SMART" id="SM00355">
    <property type="entry name" value="ZnF_C2H2"/>
    <property type="match status" value="3"/>
</dbReference>
<dbReference type="FunFam" id="3.30.460.10:FF:000010">
    <property type="entry name" value="Zinc finger RNA-binding protein 2"/>
    <property type="match status" value="1"/>
</dbReference>
<evidence type="ECO:0000313" key="12">
    <source>
        <dbReference type="Ensembl" id="ENSSCAP00000001949.1"/>
    </source>
</evidence>
<dbReference type="SMART" id="SM00451">
    <property type="entry name" value="ZnF_U1"/>
    <property type="match status" value="3"/>
</dbReference>
<evidence type="ECO:0000256" key="2">
    <source>
        <dbReference type="ARBA" id="ARBA00004496"/>
    </source>
</evidence>
<evidence type="ECO:0000256" key="3">
    <source>
        <dbReference type="ARBA" id="ARBA00022473"/>
    </source>
</evidence>
<feature type="region of interest" description="Disordered" evidence="10">
    <location>
        <begin position="293"/>
        <end position="331"/>
    </location>
</feature>
<dbReference type="InterPro" id="IPR049402">
    <property type="entry name" value="DZF_dom_C"/>
</dbReference>
<dbReference type="Gene3D" id="1.10.1410.40">
    <property type="match status" value="1"/>
</dbReference>
<reference evidence="12" key="1">
    <citation type="submission" date="2025-08" db="UniProtKB">
        <authorList>
            <consortium name="Ensembl"/>
        </authorList>
    </citation>
    <scope>IDENTIFICATION</scope>
</reference>
<feature type="compositionally biased region" description="Basic and acidic residues" evidence="10">
    <location>
        <begin position="937"/>
        <end position="949"/>
    </location>
</feature>
<dbReference type="FunFam" id="3.30.160.60:FF:000210">
    <property type="entry name" value="Zinc finger RNA-binding protein 2"/>
    <property type="match status" value="1"/>
</dbReference>
<protein>
    <recommendedName>
        <fullName evidence="9">Zinc finger RNA-binding protein</fullName>
    </recommendedName>
</protein>
<dbReference type="Gene3D" id="3.30.460.10">
    <property type="entry name" value="Beta Polymerase, domain 2"/>
    <property type="match status" value="1"/>
</dbReference>
<dbReference type="PROSITE" id="PS51703">
    <property type="entry name" value="DZF"/>
    <property type="match status" value="1"/>
</dbReference>
<evidence type="ECO:0000313" key="13">
    <source>
        <dbReference type="Proteomes" id="UP000694409"/>
    </source>
</evidence>
<comment type="subcellular location">
    <subcellularLocation>
        <location evidence="2">Cytoplasm</location>
    </subcellularLocation>
    <subcellularLocation>
        <location evidence="1">Nucleus</location>
    </subcellularLocation>
</comment>
<feature type="region of interest" description="Disordered" evidence="10">
    <location>
        <begin position="634"/>
        <end position="655"/>
    </location>
</feature>
<accession>A0A8C9L3V9</accession>
<dbReference type="GO" id="GO:0003725">
    <property type="term" value="F:double-stranded RNA binding"/>
    <property type="evidence" value="ECO:0007669"/>
    <property type="project" value="TreeGrafter"/>
</dbReference>
<dbReference type="InterPro" id="IPR049401">
    <property type="entry name" value="DZF_dom_N"/>
</dbReference>
<keyword evidence="4" id="KW-0963">Cytoplasm</keyword>
<dbReference type="Pfam" id="PF20965">
    <property type="entry name" value="DZF_C"/>
    <property type="match status" value="1"/>
</dbReference>
<evidence type="ECO:0000256" key="4">
    <source>
        <dbReference type="ARBA" id="ARBA00022490"/>
    </source>
</evidence>
<feature type="domain" description="DZF" evidence="11">
    <location>
        <begin position="577"/>
        <end position="948"/>
    </location>
</feature>
<dbReference type="InterPro" id="IPR006561">
    <property type="entry name" value="DZF_dom"/>
</dbReference>
<organism evidence="12 13">
    <name type="scientific">Serinus canaria</name>
    <name type="common">Island canary</name>
    <name type="synonym">Fringilla canaria</name>
    <dbReference type="NCBI Taxonomy" id="9135"/>
    <lineage>
        <taxon>Eukaryota</taxon>
        <taxon>Metazoa</taxon>
        <taxon>Chordata</taxon>
        <taxon>Craniata</taxon>
        <taxon>Vertebrata</taxon>
        <taxon>Euteleostomi</taxon>
        <taxon>Archelosauria</taxon>
        <taxon>Archosauria</taxon>
        <taxon>Dinosauria</taxon>
        <taxon>Saurischia</taxon>
        <taxon>Theropoda</taxon>
        <taxon>Coelurosauria</taxon>
        <taxon>Aves</taxon>
        <taxon>Neognathae</taxon>
        <taxon>Neoaves</taxon>
        <taxon>Telluraves</taxon>
        <taxon>Australaves</taxon>
        <taxon>Passeriformes</taxon>
        <taxon>Passeroidea</taxon>
        <taxon>Fringillidae</taxon>
        <taxon>Carduelinae</taxon>
        <taxon>Serinus</taxon>
    </lineage>
</organism>
<keyword evidence="8" id="KW-0539">Nucleus</keyword>
<dbReference type="PROSITE" id="PS00028">
    <property type="entry name" value="ZINC_FINGER_C2H2_1"/>
    <property type="match status" value="1"/>
</dbReference>
<dbReference type="GO" id="GO:0071011">
    <property type="term" value="C:precatalytic spliceosome"/>
    <property type="evidence" value="ECO:0007669"/>
    <property type="project" value="TreeGrafter"/>
</dbReference>
<evidence type="ECO:0000256" key="10">
    <source>
        <dbReference type="SAM" id="MobiDB-lite"/>
    </source>
</evidence>
<dbReference type="Pfam" id="PF07528">
    <property type="entry name" value="DZF_N"/>
    <property type="match status" value="1"/>
</dbReference>
<dbReference type="PANTHER" id="PTHR45762">
    <property type="entry name" value="ZINC FINGER RNA-BINDING PROTEIN"/>
    <property type="match status" value="1"/>
</dbReference>
<evidence type="ECO:0000256" key="1">
    <source>
        <dbReference type="ARBA" id="ARBA00004123"/>
    </source>
</evidence>
<feature type="region of interest" description="Disordered" evidence="10">
    <location>
        <begin position="575"/>
        <end position="597"/>
    </location>
</feature>
<sequence>MRDTLGQQPASGVAYSHPTTVASYTVHQAPVAAHTVTAAYAPAAATVAVARPAPVAVAAAATAAAYGGYPTAHTATDYGYTQRQQEAPPPPPPVTTQNYQDSYSYVRSTAPAVAYDSKQYYQQPTATAAAVAAAAQPQPSVAESYYQTGTSYSGYEAAVYSAASSYYQQQQQQQQKQAAAAAAAAAATAAWTGTTFTKKAPFQNKQLKPKQPPKPPQIHYCDVCKISCAGPQTYKEHLEASQNTTNNSTSARGTQNQLRCELCDVSCTGADAYAAHIRGAKHQKVVKLHTKLGKPIPSTEPNVVTQATSSTSTSASKPTASASNIATSSSTVNSSVASSAVKVLTPTANTPLNTASNNKTSSAAANIAVKKISTPKINFVGGNKLQTTGSKMEEMKSAESVKTPPAAAVQTQEVKPDTAAEPVTPTTLAALQSDVQPVGHDYVEEVRNDEGKVIRFHCKLCECSFNDPNAKEMHLKGRRHRLQYKKKVNPDLQVEVKPSIRARKIQEEKMRKQMQKEEYWRRREEEERWRMEMRRYEEDMYWRRMEEEQHHWDDRRRIPDGGYPHGPPGPLGLLGVRPGMPPQPQGPAPLRRPDSSDDRYVMTKHAAIYPTEEELQAVQKIVSITERALKLVSDSMTDHEKSKNKEGDDKKDGSKDRALKGVLRVGVLAKGLLLRGDRNVNLVLLCAEKPSKTLLSRIAESLPKQLAVISPEKYDIKCAVPEAAIILNSCVEPKMQVTITLTSPVIREENMRDGGWEVVKDVTYFSPIFLCLSILLKMWFQVRNIILLSSSNGLQSCVIIIRILRDLCQRVPTWSDFPSWAMELLVEKAISSATGPQSPGDALRRVFECISSGIILKGGPGLLDPCEKDPFDTLAVMTDQQREDITSSAQFALRLLAFRQIHKVLGMDPLPQMNQRFNIHNNRKRRRDSDGVDGFEAEGKKDKKDYDNF</sequence>
<dbReference type="GO" id="GO:0003727">
    <property type="term" value="F:single-stranded RNA binding"/>
    <property type="evidence" value="ECO:0007669"/>
    <property type="project" value="TreeGrafter"/>
</dbReference>
<dbReference type="SMART" id="SM00572">
    <property type="entry name" value="DZF"/>
    <property type="match status" value="1"/>
</dbReference>
<dbReference type="InterPro" id="IPR003604">
    <property type="entry name" value="Matrin/U1-like-C_Znf_C2H2"/>
</dbReference>
<feature type="compositionally biased region" description="Basic and acidic residues" evidence="10">
    <location>
        <begin position="636"/>
        <end position="655"/>
    </location>
</feature>
<evidence type="ECO:0000256" key="7">
    <source>
        <dbReference type="ARBA" id="ARBA00023125"/>
    </source>
</evidence>
<evidence type="ECO:0000256" key="5">
    <source>
        <dbReference type="ARBA" id="ARBA00022737"/>
    </source>
</evidence>
<dbReference type="GO" id="GO:0008270">
    <property type="term" value="F:zinc ion binding"/>
    <property type="evidence" value="ECO:0007669"/>
    <property type="project" value="InterPro"/>
</dbReference>
<dbReference type="PANTHER" id="PTHR45762:SF21">
    <property type="entry name" value="ZINC FINGER RNA-BINDING PROTEIN"/>
    <property type="match status" value="1"/>
</dbReference>
<keyword evidence="6" id="KW-0694">RNA-binding</keyword>
<dbReference type="AlphaFoldDB" id="A0A8C9L3V9"/>
<keyword evidence="13" id="KW-1185">Reference proteome</keyword>
<evidence type="ECO:0000259" key="11">
    <source>
        <dbReference type="PROSITE" id="PS51703"/>
    </source>
</evidence>